<feature type="binding site" evidence="2">
    <location>
        <position position="13"/>
    </location>
    <ligand>
        <name>Mg(2+)</name>
        <dbReference type="ChEBI" id="CHEBI:18420"/>
        <label>4</label>
    </ligand>
</feature>
<dbReference type="CDD" id="cd02194">
    <property type="entry name" value="ThiL"/>
    <property type="match status" value="1"/>
</dbReference>
<dbReference type="PANTHER" id="PTHR30270">
    <property type="entry name" value="THIAMINE-MONOPHOSPHATE KINASE"/>
    <property type="match status" value="1"/>
</dbReference>
<sequence>MPLHPGARGLADDAAQLDGLVLTSDTIVEGVHYRPADPPESVGWKLAAVNLSDLAAKGAAPAGCLLNHALTGDGGWDRAFLTGLGEALERYGMPLLGGDTVSLPAGAPRVMTLTAIGRAGPRVPERGGARAGDVLWVTGAIGGAGAGLAGAPAFLERYLRPLPRLAEGVALARQVHAMMDVSDGLLLDAARMAEASGLAATIALDAVPLPPGYSGTAEQAATAGDDYELLFALPPGVEPAVPATRIGGFAAGRGLTLSLHGAPRPLPASLGYTHGG</sequence>
<feature type="binding site" evidence="2">
    <location>
        <position position="180"/>
    </location>
    <ligand>
        <name>Mg(2+)</name>
        <dbReference type="ChEBI" id="CHEBI:18420"/>
        <label>3</label>
    </ligand>
</feature>
<dbReference type="Gene3D" id="3.30.1330.10">
    <property type="entry name" value="PurM-like, N-terminal domain"/>
    <property type="match status" value="1"/>
</dbReference>
<keyword evidence="2 5" id="KW-0808">Transferase</keyword>
<comment type="miscellaneous">
    <text evidence="2">Reaction mechanism of ThiL seems to utilize a direct, inline transfer of the gamma-phosphate of ATP to TMP rather than a phosphorylated enzyme intermediate.</text>
</comment>
<feature type="binding site" evidence="2">
    <location>
        <position position="225"/>
    </location>
    <ligand>
        <name>substrate</name>
    </ligand>
</feature>
<reference evidence="6" key="1">
    <citation type="journal article" date="2019" name="Int. J. Syst. Evol. Microbiol.">
        <title>The Global Catalogue of Microorganisms (GCM) 10K type strain sequencing project: providing services to taxonomists for standard genome sequencing and annotation.</title>
        <authorList>
            <consortium name="The Broad Institute Genomics Platform"/>
            <consortium name="The Broad Institute Genome Sequencing Center for Infectious Disease"/>
            <person name="Wu L."/>
            <person name="Ma J."/>
        </authorList>
    </citation>
    <scope>NUCLEOTIDE SEQUENCE [LARGE SCALE GENOMIC DNA]</scope>
    <source>
        <strain evidence="6">CCUG 62982</strain>
    </source>
</reference>
<dbReference type="InterPro" id="IPR010918">
    <property type="entry name" value="PurM-like_C_dom"/>
</dbReference>
<comment type="pathway">
    <text evidence="2">Cofactor biosynthesis; thiamine diphosphate biosynthesis; thiamine diphosphate from thiamine phosphate: step 1/1.</text>
</comment>
<dbReference type="InterPro" id="IPR016188">
    <property type="entry name" value="PurM-like_N"/>
</dbReference>
<evidence type="ECO:0000259" key="4">
    <source>
        <dbReference type="Pfam" id="PF02769"/>
    </source>
</evidence>
<feature type="binding site" evidence="2">
    <location>
        <position position="24"/>
    </location>
    <ligand>
        <name>Mg(2+)</name>
        <dbReference type="ChEBI" id="CHEBI:18420"/>
        <label>1</label>
    </ligand>
</feature>
<keyword evidence="2" id="KW-0479">Metal-binding</keyword>
<protein>
    <recommendedName>
        <fullName evidence="2">Thiamine-monophosphate kinase</fullName>
        <shortName evidence="2">TMP kinase</shortName>
        <shortName evidence="2">Thiamine-phosphate kinase</shortName>
        <ecNumber evidence="2">2.7.4.16</ecNumber>
    </recommendedName>
</protein>
<keyword evidence="2" id="KW-0460">Magnesium</keyword>
<keyword evidence="6" id="KW-1185">Reference proteome</keyword>
<dbReference type="InterPro" id="IPR036676">
    <property type="entry name" value="PurM-like_C_sf"/>
</dbReference>
<feature type="binding site" evidence="2">
    <location>
        <position position="53"/>
    </location>
    <ligand>
        <name>Mg(2+)</name>
        <dbReference type="ChEBI" id="CHEBI:18420"/>
        <label>3</label>
    </ligand>
</feature>
<dbReference type="GO" id="GO:0009030">
    <property type="term" value="F:thiamine-phosphate kinase activity"/>
    <property type="evidence" value="ECO:0007669"/>
    <property type="project" value="UniProtKB-EC"/>
</dbReference>
<evidence type="ECO:0000313" key="6">
    <source>
        <dbReference type="Proteomes" id="UP001596977"/>
    </source>
</evidence>
<dbReference type="EMBL" id="JBHTJG010000004">
    <property type="protein sequence ID" value="MFD0946574.1"/>
    <property type="molecule type" value="Genomic_DNA"/>
</dbReference>
<dbReference type="InterPro" id="IPR006283">
    <property type="entry name" value="ThiL-like"/>
</dbReference>
<dbReference type="Gene3D" id="3.90.650.10">
    <property type="entry name" value="PurM-like C-terminal domain"/>
    <property type="match status" value="1"/>
</dbReference>
<accession>A0ABW3H5R8</accession>
<dbReference type="SUPFAM" id="SSF56042">
    <property type="entry name" value="PurM C-terminal domain-like"/>
    <property type="match status" value="1"/>
</dbReference>
<evidence type="ECO:0000313" key="5">
    <source>
        <dbReference type="EMBL" id="MFD0946574.1"/>
    </source>
</evidence>
<dbReference type="Proteomes" id="UP001596977">
    <property type="component" value="Unassembled WGS sequence"/>
</dbReference>
<feature type="binding site" evidence="2">
    <location>
        <position position="99"/>
    </location>
    <ligand>
        <name>Mg(2+)</name>
        <dbReference type="ChEBI" id="CHEBI:18420"/>
        <label>1</label>
    </ligand>
</feature>
<comment type="caution">
    <text evidence="5">The sequence shown here is derived from an EMBL/GenBank/DDBJ whole genome shotgun (WGS) entry which is preliminary data.</text>
</comment>
<organism evidence="5 6">
    <name type="scientific">Sphingomonas canadensis</name>
    <dbReference type="NCBI Taxonomy" id="1219257"/>
    <lineage>
        <taxon>Bacteria</taxon>
        <taxon>Pseudomonadati</taxon>
        <taxon>Pseudomonadota</taxon>
        <taxon>Alphaproteobacteria</taxon>
        <taxon>Sphingomonadales</taxon>
        <taxon>Sphingomonadaceae</taxon>
        <taxon>Sphingomonas</taxon>
    </lineage>
</organism>
<dbReference type="RefSeq" id="WP_264944402.1">
    <property type="nucleotide sequence ID" value="NZ_JAPDRA010000004.1"/>
</dbReference>
<dbReference type="InterPro" id="IPR036921">
    <property type="entry name" value="PurM-like_N_sf"/>
</dbReference>
<gene>
    <name evidence="2 5" type="primary">thiL</name>
    <name evidence="5" type="ORF">ACFQ1E_09515</name>
</gene>
<comment type="caution">
    <text evidence="2">Lacks conserved residue(s) required for the propagation of feature annotation.</text>
</comment>
<feature type="binding site" evidence="2">
    <location>
        <position position="13"/>
    </location>
    <ligand>
        <name>Mg(2+)</name>
        <dbReference type="ChEBI" id="CHEBI:18420"/>
        <label>3</label>
    </ligand>
</feature>
<dbReference type="SUPFAM" id="SSF55326">
    <property type="entry name" value="PurM N-terminal domain-like"/>
    <property type="match status" value="1"/>
</dbReference>
<dbReference type="PANTHER" id="PTHR30270:SF0">
    <property type="entry name" value="THIAMINE-MONOPHOSPHATE KINASE"/>
    <property type="match status" value="1"/>
</dbReference>
<comment type="function">
    <text evidence="2">Catalyzes the ATP-dependent phosphorylation of thiamine-monophosphate (TMP) to form thiamine-pyrophosphate (TPP), the active form of vitamin B1.</text>
</comment>
<comment type="catalytic activity">
    <reaction evidence="2">
        <text>thiamine phosphate + ATP = thiamine diphosphate + ADP</text>
        <dbReference type="Rhea" id="RHEA:15913"/>
        <dbReference type="ChEBI" id="CHEBI:30616"/>
        <dbReference type="ChEBI" id="CHEBI:37575"/>
        <dbReference type="ChEBI" id="CHEBI:58937"/>
        <dbReference type="ChEBI" id="CHEBI:456216"/>
        <dbReference type="EC" id="2.7.4.16"/>
    </reaction>
</comment>
<dbReference type="HAMAP" id="MF_02128">
    <property type="entry name" value="TMP_kinase"/>
    <property type="match status" value="1"/>
</dbReference>
<feature type="binding site" evidence="2">
    <location>
        <position position="182"/>
    </location>
    <ligand>
        <name>ATP</name>
        <dbReference type="ChEBI" id="CHEBI:30616"/>
    </ligand>
</feature>
<dbReference type="NCBIfam" id="TIGR01379">
    <property type="entry name" value="thiL"/>
    <property type="match status" value="1"/>
</dbReference>
<dbReference type="Pfam" id="PF00586">
    <property type="entry name" value="AIRS"/>
    <property type="match status" value="1"/>
</dbReference>
<dbReference type="EC" id="2.7.4.16" evidence="2"/>
<name>A0ABW3H5R8_9SPHN</name>
<keyword evidence="1 2" id="KW-0784">Thiamine biosynthesis</keyword>
<keyword evidence="2 5" id="KW-0418">Kinase</keyword>
<evidence type="ECO:0000256" key="1">
    <source>
        <dbReference type="ARBA" id="ARBA00022977"/>
    </source>
</evidence>
<feature type="binding site" evidence="2">
    <location>
        <position position="183"/>
    </location>
    <ligand>
        <name>Mg(2+)</name>
        <dbReference type="ChEBI" id="CHEBI:18420"/>
        <label>5</label>
    </ligand>
</feature>
<dbReference type="Pfam" id="PF02769">
    <property type="entry name" value="AIRS_C"/>
    <property type="match status" value="1"/>
</dbReference>
<evidence type="ECO:0000259" key="3">
    <source>
        <dbReference type="Pfam" id="PF00586"/>
    </source>
</evidence>
<keyword evidence="2" id="KW-0067">ATP-binding</keyword>
<feature type="binding site" evidence="2">
    <location>
        <position position="272"/>
    </location>
    <ligand>
        <name>substrate</name>
    </ligand>
</feature>
<proteinExistence type="inferred from homology"/>
<feature type="binding site" evidence="2">
    <location>
        <begin position="98"/>
        <end position="99"/>
    </location>
    <ligand>
        <name>ATP</name>
        <dbReference type="ChEBI" id="CHEBI:30616"/>
    </ligand>
</feature>
<feature type="domain" description="PurM-like N-terminal" evidence="3">
    <location>
        <begin position="12"/>
        <end position="118"/>
    </location>
</feature>
<feature type="binding site" evidence="2">
    <location>
        <position position="25"/>
    </location>
    <ligand>
        <name>Mg(2+)</name>
        <dbReference type="ChEBI" id="CHEBI:18420"/>
        <label>2</label>
    </ligand>
</feature>
<feature type="binding site" evidence="2">
    <location>
        <position position="53"/>
    </location>
    <ligand>
        <name>Mg(2+)</name>
        <dbReference type="ChEBI" id="CHEBI:18420"/>
        <label>2</label>
    </ligand>
</feature>
<feature type="domain" description="PurM-like C-terminal" evidence="4">
    <location>
        <begin position="130"/>
        <end position="237"/>
    </location>
</feature>
<feature type="binding site" evidence="2">
    <location>
        <position position="53"/>
    </location>
    <ligand>
        <name>Mg(2+)</name>
        <dbReference type="ChEBI" id="CHEBI:18420"/>
        <label>4</label>
    </ligand>
</feature>
<feature type="binding site" evidence="2">
    <location>
        <position position="25"/>
    </location>
    <ligand>
        <name>Mg(2+)</name>
        <dbReference type="ChEBI" id="CHEBI:18420"/>
        <label>1</label>
    </ligand>
</feature>
<feature type="binding site" evidence="2">
    <location>
        <position position="32"/>
    </location>
    <ligand>
        <name>substrate</name>
    </ligand>
</feature>
<comment type="similarity">
    <text evidence="2">Belongs to the thiamine-monophosphate kinase family.</text>
</comment>
<keyword evidence="2" id="KW-0547">Nucleotide-binding</keyword>
<feature type="binding site" evidence="2">
    <location>
        <position position="126"/>
    </location>
    <ligand>
        <name>ATP</name>
        <dbReference type="ChEBI" id="CHEBI:30616"/>
    </ligand>
</feature>
<feature type="binding site" evidence="2">
    <location>
        <position position="23"/>
    </location>
    <ligand>
        <name>Mg(2+)</name>
        <dbReference type="ChEBI" id="CHEBI:18420"/>
        <label>4</label>
    </ligand>
</feature>
<evidence type="ECO:0000256" key="2">
    <source>
        <dbReference type="HAMAP-Rule" id="MF_02128"/>
    </source>
</evidence>